<name>A0A0A2AKE9_PROMR</name>
<dbReference type="eggNOG" id="ENOG5032H65">
    <property type="taxonomic scope" value="Bacteria"/>
</dbReference>
<accession>A0A0A2AKE9</accession>
<feature type="chain" id="PRO_5001985948" evidence="1">
    <location>
        <begin position="21"/>
        <end position="105"/>
    </location>
</feature>
<evidence type="ECO:0000256" key="1">
    <source>
        <dbReference type="SAM" id="SignalP"/>
    </source>
</evidence>
<proteinExistence type="predicted"/>
<dbReference type="STRING" id="167548.EU98_0521"/>
<evidence type="ECO:0000313" key="2">
    <source>
        <dbReference type="EMBL" id="KGG02343.1"/>
    </source>
</evidence>
<gene>
    <name evidence="2" type="ORF">EU98_0521</name>
</gene>
<dbReference type="Proteomes" id="UP000030533">
    <property type="component" value="Unassembled WGS sequence"/>
</dbReference>
<keyword evidence="1" id="KW-0732">Signal</keyword>
<dbReference type="RefSeq" id="WP_032515363.1">
    <property type="nucleotide sequence ID" value="NZ_JNAO01000005.1"/>
</dbReference>
<sequence>MKKILLIVFSLSFLSSCSNDKDFFLTNENALISCGGISRIIENENEEIINTEVKDLIDGIGKYVEFTVVETDKKGGKYRIINCFPSEEPQDSIIKTIKTNYKLNN</sequence>
<dbReference type="PROSITE" id="PS51257">
    <property type="entry name" value="PROKAR_LIPOPROTEIN"/>
    <property type="match status" value="1"/>
</dbReference>
<protein>
    <submittedName>
        <fullName evidence="2">Putative Myosin N-terminal SH3-like domain</fullName>
    </submittedName>
</protein>
<dbReference type="EMBL" id="JNAO01000005">
    <property type="protein sequence ID" value="KGG02343.1"/>
    <property type="molecule type" value="Genomic_DNA"/>
</dbReference>
<evidence type="ECO:0000313" key="3">
    <source>
        <dbReference type="Proteomes" id="UP000030533"/>
    </source>
</evidence>
<dbReference type="AlphaFoldDB" id="A0A0A2AKE9"/>
<reference evidence="3" key="1">
    <citation type="journal article" date="2014" name="Sci. Data">
        <title>Genomes of diverse isolates of the marine cyanobacterium Prochlorococcus.</title>
        <authorList>
            <person name="Biller S."/>
            <person name="Berube P."/>
            <person name="Thompson J."/>
            <person name="Kelly L."/>
            <person name="Roggensack S."/>
            <person name="Awad L."/>
            <person name="Roache-Johnson K."/>
            <person name="Ding H."/>
            <person name="Giovannoni S.J."/>
            <person name="Moore L.R."/>
            <person name="Chisholm S.W."/>
        </authorList>
    </citation>
    <scope>NUCLEOTIDE SEQUENCE [LARGE SCALE GENOMIC DNA]</scope>
    <source>
        <strain evidence="3">MIT 9314</strain>
    </source>
</reference>
<organism evidence="2 3">
    <name type="scientific">Prochlorococcus marinus str. MIT 9314</name>
    <dbReference type="NCBI Taxonomy" id="167548"/>
    <lineage>
        <taxon>Bacteria</taxon>
        <taxon>Bacillati</taxon>
        <taxon>Cyanobacteriota</taxon>
        <taxon>Cyanophyceae</taxon>
        <taxon>Synechococcales</taxon>
        <taxon>Prochlorococcaceae</taxon>
        <taxon>Prochlorococcus</taxon>
    </lineage>
</organism>
<comment type="caution">
    <text evidence="2">The sequence shown here is derived from an EMBL/GenBank/DDBJ whole genome shotgun (WGS) entry which is preliminary data.</text>
</comment>
<feature type="signal peptide" evidence="1">
    <location>
        <begin position="1"/>
        <end position="20"/>
    </location>
</feature>